<name>H3S9F8_9BACL</name>
<sequence>MNPYQHITQQLEIEFKEHLIVSRELVQKVEIELLNAEQELFFDSELSPLLHLFIKGYKTYRSGILLILQGYSQDALVLCRTLQETLISSEYMLKDITKRSRAFMQFYFHAIDGYINKLKAIDPDIPILTQTYIEDHASKEWGNSKIKYRSEQIGREIEYDLLYTALSKVAHPVPMGFNYYMQEFNKKEEIYFILNAGPGIIGSADAIHYITYFMIQLLLAVSPKLFPNIESFFISLEKKRKSELLIEQIIVRTIRILNIEFPNITIPMMKYHNQSNILVFDPIEENELVIDCSSVLSNEPNFITVESLLGQALGIYKEICSHYTRYPDNPPVNLNAYI</sequence>
<dbReference type="AlphaFoldDB" id="H3S9F8"/>
<proteinExistence type="predicted"/>
<evidence type="ECO:0000313" key="2">
    <source>
        <dbReference type="Proteomes" id="UP000003900"/>
    </source>
</evidence>
<organism evidence="1 2">
    <name type="scientific">Paenibacillus dendritiformis C454</name>
    <dbReference type="NCBI Taxonomy" id="1131935"/>
    <lineage>
        <taxon>Bacteria</taxon>
        <taxon>Bacillati</taxon>
        <taxon>Bacillota</taxon>
        <taxon>Bacilli</taxon>
        <taxon>Bacillales</taxon>
        <taxon>Paenibacillaceae</taxon>
        <taxon>Paenibacillus</taxon>
    </lineage>
</organism>
<evidence type="ECO:0000313" key="1">
    <source>
        <dbReference type="EMBL" id="EHQ64406.1"/>
    </source>
</evidence>
<comment type="caution">
    <text evidence="1">The sequence shown here is derived from an EMBL/GenBank/DDBJ whole genome shotgun (WGS) entry which is preliminary data.</text>
</comment>
<protein>
    <submittedName>
        <fullName evidence="1">Uncharacterized protein</fullName>
    </submittedName>
</protein>
<accession>H3S9F8</accession>
<gene>
    <name evidence="1" type="ORF">PDENDC454_00790</name>
</gene>
<reference evidence="1 2" key="1">
    <citation type="journal article" date="2012" name="J. Bacteriol.">
        <title>Genome Sequence of the Pattern-Forming Social Bacterium Paenibacillus dendritiformis C454 Chiral Morphotype.</title>
        <authorList>
            <person name="Sirota-Madi A."/>
            <person name="Olender T."/>
            <person name="Helman Y."/>
            <person name="Brainis I."/>
            <person name="Finkelshtein A."/>
            <person name="Roth D."/>
            <person name="Hagai E."/>
            <person name="Leshkowitz D."/>
            <person name="Brodsky L."/>
            <person name="Galatenko V."/>
            <person name="Nikolaev V."/>
            <person name="Gutnick D.L."/>
            <person name="Lancet D."/>
            <person name="Ben-Jacob E."/>
        </authorList>
    </citation>
    <scope>NUCLEOTIDE SEQUENCE [LARGE SCALE GENOMIC DNA]</scope>
    <source>
        <strain evidence="1 2">C454</strain>
    </source>
</reference>
<keyword evidence="2" id="KW-1185">Reference proteome</keyword>
<dbReference type="InterPro" id="IPR043733">
    <property type="entry name" value="DUF5677"/>
</dbReference>
<dbReference type="Pfam" id="PF18928">
    <property type="entry name" value="DUF5677"/>
    <property type="match status" value="1"/>
</dbReference>
<dbReference type="EMBL" id="AHKH01000001">
    <property type="protein sequence ID" value="EHQ64406.1"/>
    <property type="molecule type" value="Genomic_DNA"/>
</dbReference>
<dbReference type="Proteomes" id="UP000003900">
    <property type="component" value="Unassembled WGS sequence"/>
</dbReference>
<dbReference type="PATRIC" id="fig|1131935.3.peg.146"/>